<feature type="domain" description="Xrn1 N-terminal" evidence="1">
    <location>
        <begin position="21"/>
        <end position="76"/>
    </location>
</feature>
<evidence type="ECO:0000313" key="3">
    <source>
        <dbReference type="Proteomes" id="UP000663852"/>
    </source>
</evidence>
<evidence type="ECO:0000259" key="1">
    <source>
        <dbReference type="Pfam" id="PF03159"/>
    </source>
</evidence>
<dbReference type="EMBL" id="CAJNOJ010000464">
    <property type="protein sequence ID" value="CAF1457663.1"/>
    <property type="molecule type" value="Genomic_DNA"/>
</dbReference>
<dbReference type="GO" id="GO:0003723">
    <property type="term" value="F:RNA binding"/>
    <property type="evidence" value="ECO:0007669"/>
    <property type="project" value="TreeGrafter"/>
</dbReference>
<dbReference type="OrthoDB" id="372487at2759"/>
<protein>
    <recommendedName>
        <fullName evidence="1">Xrn1 N-terminal domain-containing protein</fullName>
    </recommendedName>
</protein>
<accession>A0A815Q3T3</accession>
<reference evidence="2" key="1">
    <citation type="submission" date="2021-02" db="EMBL/GenBank/DDBJ databases">
        <authorList>
            <person name="Nowell W R."/>
        </authorList>
    </citation>
    <scope>NUCLEOTIDE SEQUENCE</scope>
</reference>
<name>A0A815Q3T3_ADIRI</name>
<proteinExistence type="predicted"/>
<organism evidence="2 3">
    <name type="scientific">Adineta ricciae</name>
    <name type="common">Rotifer</name>
    <dbReference type="NCBI Taxonomy" id="249248"/>
    <lineage>
        <taxon>Eukaryota</taxon>
        <taxon>Metazoa</taxon>
        <taxon>Spiralia</taxon>
        <taxon>Gnathifera</taxon>
        <taxon>Rotifera</taxon>
        <taxon>Eurotatoria</taxon>
        <taxon>Bdelloidea</taxon>
        <taxon>Adinetida</taxon>
        <taxon>Adinetidae</taxon>
        <taxon>Adineta</taxon>
    </lineage>
</organism>
<dbReference type="GO" id="GO:0005634">
    <property type="term" value="C:nucleus"/>
    <property type="evidence" value="ECO:0007669"/>
    <property type="project" value="TreeGrafter"/>
</dbReference>
<dbReference type="PANTHER" id="PTHR12341:SF41">
    <property type="entry name" value="5'-3' EXORIBONUCLEASE 2"/>
    <property type="match status" value="1"/>
</dbReference>
<dbReference type="InterPro" id="IPR004859">
    <property type="entry name" value="Xrn1_N"/>
</dbReference>
<dbReference type="Gene3D" id="3.40.50.12390">
    <property type="match status" value="1"/>
</dbReference>
<comment type="caution">
    <text evidence="2">The sequence shown here is derived from an EMBL/GenBank/DDBJ whole genome shotgun (WGS) entry which is preliminary data.</text>
</comment>
<dbReference type="AlphaFoldDB" id="A0A815Q3T3"/>
<evidence type="ECO:0000313" key="2">
    <source>
        <dbReference type="EMBL" id="CAF1457663.1"/>
    </source>
</evidence>
<dbReference type="Proteomes" id="UP000663852">
    <property type="component" value="Unassembled WGS sequence"/>
</dbReference>
<dbReference type="Pfam" id="PF03159">
    <property type="entry name" value="XRN_N"/>
    <property type="match status" value="1"/>
</dbReference>
<feature type="non-terminal residue" evidence="2">
    <location>
        <position position="1"/>
    </location>
</feature>
<gene>
    <name evidence="2" type="ORF">EDS130_LOCUS39942</name>
</gene>
<dbReference type="PANTHER" id="PTHR12341">
    <property type="entry name" value="5'-&gt;3' EXORIBONUCLEASE"/>
    <property type="match status" value="1"/>
</dbReference>
<dbReference type="GO" id="GO:0000956">
    <property type="term" value="P:nuclear-transcribed mRNA catabolic process"/>
    <property type="evidence" value="ECO:0007669"/>
    <property type="project" value="TreeGrafter"/>
</dbReference>
<dbReference type="GO" id="GO:0004534">
    <property type="term" value="F:5'-3' RNA exonuclease activity"/>
    <property type="evidence" value="ECO:0007669"/>
    <property type="project" value="TreeGrafter"/>
</dbReference>
<dbReference type="InterPro" id="IPR027073">
    <property type="entry name" value="5_3_exoribonuclease"/>
</dbReference>
<sequence>NEQTYNFDGVEVGNLYLEMNEIIQSVSRCIDEIFSIIRPRKLIYMAIDGVAPRAKMHQECVSLFNYPKEHASVDEQFTKCYIKFHTMLMSKLSDKL</sequence>